<dbReference type="InterPro" id="IPR050553">
    <property type="entry name" value="Thioredoxin_ResA/DsbE_sf"/>
</dbReference>
<feature type="transmembrane region" description="Helical" evidence="6">
    <location>
        <begin position="69"/>
        <end position="90"/>
    </location>
</feature>
<keyword evidence="5 6" id="KW-0472">Membrane</keyword>
<dbReference type="PANTHER" id="PTHR42852">
    <property type="entry name" value="THIOL:DISULFIDE INTERCHANGE PROTEIN DSBE"/>
    <property type="match status" value="1"/>
</dbReference>
<dbReference type="Pfam" id="PF02683">
    <property type="entry name" value="DsbD_TM"/>
    <property type="match status" value="1"/>
</dbReference>
<dbReference type="InterPro" id="IPR013766">
    <property type="entry name" value="Thioredoxin_domain"/>
</dbReference>
<dbReference type="InterPro" id="IPR041017">
    <property type="entry name" value="Thioredoxin_10"/>
</dbReference>
<dbReference type="PANTHER" id="PTHR42852:SF13">
    <property type="entry name" value="PROTEIN DIPZ"/>
    <property type="match status" value="1"/>
</dbReference>
<dbReference type="SUPFAM" id="SSF52833">
    <property type="entry name" value="Thioredoxin-like"/>
    <property type="match status" value="1"/>
</dbReference>
<keyword evidence="4 6" id="KW-1133">Transmembrane helix</keyword>
<dbReference type="InterPro" id="IPR036249">
    <property type="entry name" value="Thioredoxin-like_sf"/>
</dbReference>
<dbReference type="PROSITE" id="PS51352">
    <property type="entry name" value="THIOREDOXIN_2"/>
    <property type="match status" value="1"/>
</dbReference>
<keyword evidence="9" id="KW-1185">Reference proteome</keyword>
<dbReference type="Gene3D" id="2.60.120.260">
    <property type="entry name" value="Galactose-binding domain-like"/>
    <property type="match status" value="1"/>
</dbReference>
<reference evidence="9" key="1">
    <citation type="journal article" date="2019" name="Int. J. Syst. Evol. Microbiol.">
        <title>The Global Catalogue of Microorganisms (GCM) 10K type strain sequencing project: providing services to taxonomists for standard genome sequencing and annotation.</title>
        <authorList>
            <consortium name="The Broad Institute Genomics Platform"/>
            <consortium name="The Broad Institute Genome Sequencing Center for Infectious Disease"/>
            <person name="Wu L."/>
            <person name="Ma J."/>
        </authorList>
    </citation>
    <scope>NUCLEOTIDE SEQUENCE [LARGE SCALE GENOMIC DNA]</scope>
    <source>
        <strain evidence="9">JCM 30846</strain>
    </source>
</reference>
<dbReference type="InterPro" id="IPR000866">
    <property type="entry name" value="AhpC/TSA"/>
</dbReference>
<comment type="caution">
    <text evidence="8">The sequence shown here is derived from an EMBL/GenBank/DDBJ whole genome shotgun (WGS) entry which is preliminary data.</text>
</comment>
<dbReference type="Gene3D" id="3.40.30.10">
    <property type="entry name" value="Glutaredoxin"/>
    <property type="match status" value="1"/>
</dbReference>
<protein>
    <submittedName>
        <fullName evidence="8">Cytochrome c biogenesis protein DipZ</fullName>
    </submittedName>
</protein>
<feature type="transmembrane region" description="Helical" evidence="6">
    <location>
        <begin position="111"/>
        <end position="137"/>
    </location>
</feature>
<sequence length="550" mass="57781">MLTLVLIGLVGGFITGISPCVLPVLPVVFMTGGVRRRPYPVVVGLALSFSVFTLLGTLVVSALPVPQDVIRWAGLVVLLVLGVAMMFPAVQDLLERPFARIGRRRVDGERGDFVLGLALGAVYVPCAGPVLAAITVAGATHRIGVGTVALTLAFAVGTAAPLLFFALAGRGVAERVRAFRERQRGVRFVAGLVVMGLAVALTFNVTDVLQRAVPDYTSTLNQALDKSGAVGALGSEQAAGLQHCAQLPSPQLADCGKAPALSGIQQWFNTPGDRPLPASALKGKVVLVDFWAYSCINCQRAIPHLNAWYRAYAKDGLVVVGVHAPEYAFEHVPANVKAGAERLHMTYPIALDNDFTTWNAFGNDSWPAEYLIDAKGQVRHVAVGEGEYDTGESLIRQLLTAAHPGAHLPPPTHVADTTPTDEGQTPETYLGSERAGSFAGGRLSDGVHDFTVPGTLPADAFALGGTWSVGKESLTARKDADLRLAYSADDVYLDVGGTGTLTATVGGRTTTYKVSGAPNIHTLVHGDDPTSGILDVKLSPGLSAYSFTFG</sequence>
<evidence type="ECO:0000256" key="6">
    <source>
        <dbReference type="SAM" id="Phobius"/>
    </source>
</evidence>
<evidence type="ECO:0000256" key="1">
    <source>
        <dbReference type="ARBA" id="ARBA00004651"/>
    </source>
</evidence>
<feature type="transmembrane region" description="Helical" evidence="6">
    <location>
        <begin position="6"/>
        <end position="29"/>
    </location>
</feature>
<accession>A0ABP7FDC5</accession>
<evidence type="ECO:0000256" key="2">
    <source>
        <dbReference type="ARBA" id="ARBA00022475"/>
    </source>
</evidence>
<keyword evidence="2" id="KW-1003">Cell membrane</keyword>
<organism evidence="8 9">
    <name type="scientific">Streptomyces tremellae</name>
    <dbReference type="NCBI Taxonomy" id="1124239"/>
    <lineage>
        <taxon>Bacteria</taxon>
        <taxon>Bacillati</taxon>
        <taxon>Actinomycetota</taxon>
        <taxon>Actinomycetes</taxon>
        <taxon>Kitasatosporales</taxon>
        <taxon>Streptomycetaceae</taxon>
        <taxon>Streptomyces</taxon>
    </lineage>
</organism>
<evidence type="ECO:0000256" key="3">
    <source>
        <dbReference type="ARBA" id="ARBA00022692"/>
    </source>
</evidence>
<evidence type="ECO:0000256" key="4">
    <source>
        <dbReference type="ARBA" id="ARBA00022989"/>
    </source>
</evidence>
<dbReference type="EMBL" id="BAABEP010000026">
    <property type="protein sequence ID" value="GAA3737017.1"/>
    <property type="molecule type" value="Genomic_DNA"/>
</dbReference>
<evidence type="ECO:0000313" key="8">
    <source>
        <dbReference type="EMBL" id="GAA3737017.1"/>
    </source>
</evidence>
<feature type="transmembrane region" description="Helical" evidence="6">
    <location>
        <begin position="41"/>
        <end position="63"/>
    </location>
</feature>
<evidence type="ECO:0000259" key="7">
    <source>
        <dbReference type="PROSITE" id="PS51352"/>
    </source>
</evidence>
<feature type="domain" description="Thioredoxin" evidence="7">
    <location>
        <begin position="247"/>
        <end position="400"/>
    </location>
</feature>
<name>A0ABP7FDC5_9ACTN</name>
<dbReference type="CDD" id="cd03012">
    <property type="entry name" value="TlpA_like_DipZ_like"/>
    <property type="match status" value="1"/>
</dbReference>
<dbReference type="Pfam" id="PF00578">
    <property type="entry name" value="AhpC-TSA"/>
    <property type="match status" value="1"/>
</dbReference>
<dbReference type="Pfam" id="PF17991">
    <property type="entry name" value="Thioredoxin_10"/>
    <property type="match status" value="1"/>
</dbReference>
<dbReference type="Proteomes" id="UP001499884">
    <property type="component" value="Unassembled WGS sequence"/>
</dbReference>
<feature type="transmembrane region" description="Helical" evidence="6">
    <location>
        <begin position="143"/>
        <end position="167"/>
    </location>
</feature>
<comment type="subcellular location">
    <subcellularLocation>
        <location evidence="1">Cell membrane</location>
        <topology evidence="1">Multi-pass membrane protein</topology>
    </subcellularLocation>
</comment>
<feature type="transmembrane region" description="Helical" evidence="6">
    <location>
        <begin position="188"/>
        <end position="206"/>
    </location>
</feature>
<gene>
    <name evidence="8" type="ORF">GCM10023082_37690</name>
</gene>
<keyword evidence="3 6" id="KW-0812">Transmembrane</keyword>
<dbReference type="RefSeq" id="WP_345648564.1">
    <property type="nucleotide sequence ID" value="NZ_BAABEP010000026.1"/>
</dbReference>
<evidence type="ECO:0000313" key="9">
    <source>
        <dbReference type="Proteomes" id="UP001499884"/>
    </source>
</evidence>
<proteinExistence type="predicted"/>
<dbReference type="InterPro" id="IPR003834">
    <property type="entry name" value="Cyt_c_assmbl_TM_dom"/>
</dbReference>
<evidence type="ECO:0000256" key="5">
    <source>
        <dbReference type="ARBA" id="ARBA00023136"/>
    </source>
</evidence>